<protein>
    <recommendedName>
        <fullName evidence="4">Asl1-like glycosyl hydrolase catalytic domain-containing protein</fullName>
    </recommendedName>
</protein>
<dbReference type="InterPro" id="IPR017853">
    <property type="entry name" value="GH"/>
</dbReference>
<evidence type="ECO:0000256" key="1">
    <source>
        <dbReference type="SAM" id="SignalP"/>
    </source>
</evidence>
<sequence>MKRLFLLTSLILSFFSLIFASTAFAQETNKFGIHILEPADLEKANELVNSNGGDWGWVTVVIREDDLNSDKWQDFFDQCRIKHLIPLVRLATHLEGINWAKPKVEDSQKWVDFLGSLNWPVKDQYVIIFNEPNHKKEWGGEVNPREYAKILSEFNSKFKIQNSKFKILNAGFDLAAPNGKETMDAFQFWSWMKATIPDIFEKLDGWSSHSYPNHGFIGKPWENSRTSIKGYNWELAILKNQFGLKKELPVFITETGWPKTNSEIKDKKSKFVNEVTAAKYLKYAFENVW</sequence>
<feature type="non-terminal residue" evidence="2">
    <location>
        <position position="289"/>
    </location>
</feature>
<evidence type="ECO:0000313" key="3">
    <source>
        <dbReference type="Proteomes" id="UP000229631"/>
    </source>
</evidence>
<keyword evidence="1" id="KW-0732">Signal</keyword>
<dbReference type="SUPFAM" id="SSF51445">
    <property type="entry name" value="(Trans)glycosidases"/>
    <property type="match status" value="1"/>
</dbReference>
<accession>A0A2M7BG25</accession>
<dbReference type="Gene3D" id="3.20.20.80">
    <property type="entry name" value="Glycosidases"/>
    <property type="match status" value="1"/>
</dbReference>
<organism evidence="2 3">
    <name type="scientific">Candidatus Shapirobacteria bacterium CG03_land_8_20_14_0_80_39_12</name>
    <dbReference type="NCBI Taxonomy" id="1974879"/>
    <lineage>
        <taxon>Bacteria</taxon>
        <taxon>Candidatus Shapironibacteriota</taxon>
    </lineage>
</organism>
<gene>
    <name evidence="2" type="ORF">COS54_00120</name>
</gene>
<feature type="signal peptide" evidence="1">
    <location>
        <begin position="1"/>
        <end position="25"/>
    </location>
</feature>
<dbReference type="EMBL" id="PEVC01000003">
    <property type="protein sequence ID" value="PIV02020.1"/>
    <property type="molecule type" value="Genomic_DNA"/>
</dbReference>
<comment type="caution">
    <text evidence="2">The sequence shown here is derived from an EMBL/GenBank/DDBJ whole genome shotgun (WGS) entry which is preliminary data.</text>
</comment>
<evidence type="ECO:0008006" key="4">
    <source>
        <dbReference type="Google" id="ProtNLM"/>
    </source>
</evidence>
<feature type="chain" id="PRO_5014604532" description="Asl1-like glycosyl hydrolase catalytic domain-containing protein" evidence="1">
    <location>
        <begin position="26"/>
        <end position="289"/>
    </location>
</feature>
<dbReference type="AlphaFoldDB" id="A0A2M7BG25"/>
<name>A0A2M7BG25_9BACT</name>
<proteinExistence type="predicted"/>
<reference evidence="3" key="1">
    <citation type="submission" date="2017-09" db="EMBL/GenBank/DDBJ databases">
        <title>Depth-based differentiation of microbial function through sediment-hosted aquifers and enrichment of novel symbionts in the deep terrestrial subsurface.</title>
        <authorList>
            <person name="Probst A.J."/>
            <person name="Ladd B."/>
            <person name="Jarett J.K."/>
            <person name="Geller-Mcgrath D.E."/>
            <person name="Sieber C.M.K."/>
            <person name="Emerson J.B."/>
            <person name="Anantharaman K."/>
            <person name="Thomas B.C."/>
            <person name="Malmstrom R."/>
            <person name="Stieglmeier M."/>
            <person name="Klingl A."/>
            <person name="Woyke T."/>
            <person name="Ryan C.M."/>
            <person name="Banfield J.F."/>
        </authorList>
    </citation>
    <scope>NUCLEOTIDE SEQUENCE [LARGE SCALE GENOMIC DNA]</scope>
</reference>
<evidence type="ECO:0000313" key="2">
    <source>
        <dbReference type="EMBL" id="PIV02020.1"/>
    </source>
</evidence>
<dbReference type="Proteomes" id="UP000229631">
    <property type="component" value="Unassembled WGS sequence"/>
</dbReference>